<evidence type="ECO:0008006" key="3">
    <source>
        <dbReference type="Google" id="ProtNLM"/>
    </source>
</evidence>
<organism evidence="1 2">
    <name type="scientific">Qipengyuania qiaonensis</name>
    <dbReference type="NCBI Taxonomy" id="2867240"/>
    <lineage>
        <taxon>Bacteria</taxon>
        <taxon>Pseudomonadati</taxon>
        <taxon>Pseudomonadota</taxon>
        <taxon>Alphaproteobacteria</taxon>
        <taxon>Sphingomonadales</taxon>
        <taxon>Erythrobacteraceae</taxon>
        <taxon>Qipengyuania</taxon>
    </lineage>
</organism>
<evidence type="ECO:0000313" key="1">
    <source>
        <dbReference type="EMBL" id="MBX7482793.1"/>
    </source>
</evidence>
<sequence length="115" mass="11980">MHEIETAAGRVVANDTQKSIDAVDQAVMSIAHLCASIVEVSKASRLPVGTAQGALSMAGTGLTNAIESHEDIGRATRELIKIQKASNLETVGFGCPPLHEPSARTDGKVFANRAA</sequence>
<evidence type="ECO:0000313" key="2">
    <source>
        <dbReference type="Proteomes" id="UP000755104"/>
    </source>
</evidence>
<comment type="caution">
    <text evidence="1">The sequence shown here is derived from an EMBL/GenBank/DDBJ whole genome shotgun (WGS) entry which is preliminary data.</text>
</comment>
<dbReference type="RefSeq" id="WP_221558052.1">
    <property type="nucleotide sequence ID" value="NZ_JAIGNO010000005.1"/>
</dbReference>
<keyword evidence="2" id="KW-1185">Reference proteome</keyword>
<protein>
    <recommendedName>
        <fullName evidence="3">Methyl-accepting transducer domain-containing protein</fullName>
    </recommendedName>
</protein>
<proteinExistence type="predicted"/>
<accession>A0ABS7J775</accession>
<name>A0ABS7J775_9SPHN</name>
<dbReference type="Proteomes" id="UP000755104">
    <property type="component" value="Unassembled WGS sequence"/>
</dbReference>
<gene>
    <name evidence="1" type="ORF">K3174_09620</name>
</gene>
<reference evidence="1 2" key="1">
    <citation type="submission" date="2021-08" db="EMBL/GenBank/DDBJ databases">
        <title>Comparative Genomics Analysis of the Genus Qipengyuania Reveals Extensive Genetic Diversity and Metabolic Versatility, Including the Description of Fifteen Novel Species.</title>
        <authorList>
            <person name="Liu Y."/>
        </authorList>
    </citation>
    <scope>NUCLEOTIDE SEQUENCE [LARGE SCALE GENOMIC DNA]</scope>
    <source>
        <strain evidence="1 2">6D47A</strain>
    </source>
</reference>
<dbReference type="EMBL" id="JAIGNO010000005">
    <property type="protein sequence ID" value="MBX7482793.1"/>
    <property type="molecule type" value="Genomic_DNA"/>
</dbReference>